<dbReference type="KEGG" id="sus:Acid_0299"/>
<evidence type="ECO:0000256" key="4">
    <source>
        <dbReference type="ARBA" id="ARBA00022840"/>
    </source>
</evidence>
<dbReference type="GO" id="GO:0005524">
    <property type="term" value="F:ATP binding"/>
    <property type="evidence" value="ECO:0007669"/>
    <property type="project" value="UniProtKB-KW"/>
</dbReference>
<sequence length="366" mass="39384">MRTSEETNRSLTLDQRLAEGPFALSEALRYAALLAEEVRQVHDSGSNCGALLPSNIAVTGTGLVLRLSPHLPAAVTPYTAPEILQGNPADARSDIFAFGAIVYEMVTGRRAFAGDNPDALSVSLTISDPPPSGTAGVDHLVSNCIAKDPAVRCQRMQKVILELRLHSFSAPRTQAILPKQSLTAALRSETRQLEDRVAGLLQTQEKTIVEIQQTSGDAISELRDRLCKVESALGPVQARSTVVETLCQQIMAHLEQVQQNIEALDERVNSMRDGIDVLSQGATVLHDYVGTRMHEFEQTLKSQRTTIASVVAGQTQTDDLVEGLVSAMDLLHTVVIGPADEFGGVMDGFGKNGDGKLGDIELLHAM</sequence>
<keyword evidence="3 7" id="KW-0418">Kinase</keyword>
<evidence type="ECO:0000256" key="3">
    <source>
        <dbReference type="ARBA" id="ARBA00022777"/>
    </source>
</evidence>
<dbReference type="GO" id="GO:0004674">
    <property type="term" value="F:protein serine/threonine kinase activity"/>
    <property type="evidence" value="ECO:0007669"/>
    <property type="project" value="UniProtKB-KW"/>
</dbReference>
<dbReference type="InterPro" id="IPR000719">
    <property type="entry name" value="Prot_kinase_dom"/>
</dbReference>
<protein>
    <submittedName>
        <fullName evidence="7">Serine/threonine protein kinase-like protein</fullName>
    </submittedName>
</protein>
<accession>Q02CA5</accession>
<dbReference type="STRING" id="234267.Acid_0299"/>
<dbReference type="EMBL" id="CP000473">
    <property type="protein sequence ID" value="ABJ81311.1"/>
    <property type="molecule type" value="Genomic_DNA"/>
</dbReference>
<dbReference type="HOGENOM" id="CLU_771380_0_0_0"/>
<dbReference type="OrthoDB" id="3539008at2"/>
<name>Q02CA5_SOLUE</name>
<dbReference type="Gene3D" id="1.10.510.10">
    <property type="entry name" value="Transferase(Phosphotransferase) domain 1"/>
    <property type="match status" value="1"/>
</dbReference>
<keyword evidence="1" id="KW-0808">Transferase</keyword>
<evidence type="ECO:0000259" key="6">
    <source>
        <dbReference type="PROSITE" id="PS50011"/>
    </source>
</evidence>
<proteinExistence type="predicted"/>
<dbReference type="SUPFAM" id="SSF56112">
    <property type="entry name" value="Protein kinase-like (PK-like)"/>
    <property type="match status" value="1"/>
</dbReference>
<evidence type="ECO:0000256" key="1">
    <source>
        <dbReference type="ARBA" id="ARBA00022679"/>
    </source>
</evidence>
<dbReference type="PANTHER" id="PTHR43289">
    <property type="entry name" value="MITOGEN-ACTIVATED PROTEIN KINASE KINASE KINASE 20-RELATED"/>
    <property type="match status" value="1"/>
</dbReference>
<keyword evidence="4" id="KW-0067">ATP-binding</keyword>
<evidence type="ECO:0000313" key="7">
    <source>
        <dbReference type="EMBL" id="ABJ81311.1"/>
    </source>
</evidence>
<dbReference type="AlphaFoldDB" id="Q02CA5"/>
<keyword evidence="5" id="KW-0175">Coiled coil</keyword>
<keyword evidence="7" id="KW-0723">Serine/threonine-protein kinase</keyword>
<dbReference type="PANTHER" id="PTHR43289:SF6">
    <property type="entry name" value="SERINE_THREONINE-PROTEIN KINASE NEKL-3"/>
    <property type="match status" value="1"/>
</dbReference>
<keyword evidence="2" id="KW-0547">Nucleotide-binding</keyword>
<feature type="coiled-coil region" evidence="5">
    <location>
        <begin position="247"/>
        <end position="274"/>
    </location>
</feature>
<dbReference type="InterPro" id="IPR011009">
    <property type="entry name" value="Kinase-like_dom_sf"/>
</dbReference>
<dbReference type="Pfam" id="PF00069">
    <property type="entry name" value="Pkinase"/>
    <property type="match status" value="1"/>
</dbReference>
<organism evidence="7">
    <name type="scientific">Solibacter usitatus (strain Ellin6076)</name>
    <dbReference type="NCBI Taxonomy" id="234267"/>
    <lineage>
        <taxon>Bacteria</taxon>
        <taxon>Pseudomonadati</taxon>
        <taxon>Acidobacteriota</taxon>
        <taxon>Terriglobia</taxon>
        <taxon>Bryobacterales</taxon>
        <taxon>Solibacteraceae</taxon>
        <taxon>Candidatus Solibacter</taxon>
    </lineage>
</organism>
<evidence type="ECO:0000256" key="2">
    <source>
        <dbReference type="ARBA" id="ARBA00022741"/>
    </source>
</evidence>
<dbReference type="InParanoid" id="Q02CA5"/>
<feature type="domain" description="Protein kinase" evidence="6">
    <location>
        <begin position="1"/>
        <end position="169"/>
    </location>
</feature>
<gene>
    <name evidence="7" type="ordered locus">Acid_0299</name>
</gene>
<evidence type="ECO:0000256" key="5">
    <source>
        <dbReference type="SAM" id="Coils"/>
    </source>
</evidence>
<dbReference type="eggNOG" id="COG0515">
    <property type="taxonomic scope" value="Bacteria"/>
</dbReference>
<dbReference type="PROSITE" id="PS50011">
    <property type="entry name" value="PROTEIN_KINASE_DOM"/>
    <property type="match status" value="1"/>
</dbReference>
<reference evidence="7" key="1">
    <citation type="submission" date="2006-10" db="EMBL/GenBank/DDBJ databases">
        <title>Complete sequence of Solibacter usitatus Ellin6076.</title>
        <authorList>
            <consortium name="US DOE Joint Genome Institute"/>
            <person name="Copeland A."/>
            <person name="Lucas S."/>
            <person name="Lapidus A."/>
            <person name="Barry K."/>
            <person name="Detter J.C."/>
            <person name="Glavina del Rio T."/>
            <person name="Hammon N."/>
            <person name="Israni S."/>
            <person name="Dalin E."/>
            <person name="Tice H."/>
            <person name="Pitluck S."/>
            <person name="Thompson L.S."/>
            <person name="Brettin T."/>
            <person name="Bruce D."/>
            <person name="Han C."/>
            <person name="Tapia R."/>
            <person name="Gilna P."/>
            <person name="Schmutz J."/>
            <person name="Larimer F."/>
            <person name="Land M."/>
            <person name="Hauser L."/>
            <person name="Kyrpides N."/>
            <person name="Mikhailova N."/>
            <person name="Janssen P.H."/>
            <person name="Kuske C.R."/>
            <person name="Richardson P."/>
        </authorList>
    </citation>
    <scope>NUCLEOTIDE SEQUENCE</scope>
    <source>
        <strain evidence="7">Ellin6076</strain>
    </source>
</reference>